<feature type="signal peptide" evidence="1">
    <location>
        <begin position="1"/>
        <end position="29"/>
    </location>
</feature>
<evidence type="ECO:0000313" key="3">
    <source>
        <dbReference type="Proteomes" id="UP000516173"/>
    </source>
</evidence>
<gene>
    <name evidence="2" type="ORF">NWFMUON74_38640</name>
</gene>
<dbReference type="AlphaFoldDB" id="A0A7G1KLL8"/>
<proteinExistence type="predicted"/>
<sequence length="71" mass="7266">MVKISGIKVFAASCATCVAVLSGAGVAAAETEPASPVQSPVTLESYLHQFIANVPIGSGSWCSFHEGPCER</sequence>
<dbReference type="KEGG" id="nwl:NWFMUON74_38640"/>
<organism evidence="2 3">
    <name type="scientific">Nocardia wallacei</name>
    <dbReference type="NCBI Taxonomy" id="480035"/>
    <lineage>
        <taxon>Bacteria</taxon>
        <taxon>Bacillati</taxon>
        <taxon>Actinomycetota</taxon>
        <taxon>Actinomycetes</taxon>
        <taxon>Mycobacteriales</taxon>
        <taxon>Nocardiaceae</taxon>
        <taxon>Nocardia</taxon>
    </lineage>
</organism>
<keyword evidence="1" id="KW-0732">Signal</keyword>
<keyword evidence="3" id="KW-1185">Reference proteome</keyword>
<name>A0A7G1KLL8_9NOCA</name>
<evidence type="ECO:0000256" key="1">
    <source>
        <dbReference type="SAM" id="SignalP"/>
    </source>
</evidence>
<dbReference type="GeneID" id="80348372"/>
<evidence type="ECO:0000313" key="2">
    <source>
        <dbReference type="EMBL" id="BCK56092.1"/>
    </source>
</evidence>
<dbReference type="EMBL" id="AP023396">
    <property type="protein sequence ID" value="BCK56092.1"/>
    <property type="molecule type" value="Genomic_DNA"/>
</dbReference>
<reference evidence="2 3" key="1">
    <citation type="submission" date="2020-08" db="EMBL/GenBank/DDBJ databases">
        <title>Genome Sequencing of Nocardia wallacei strain FMUON74 and assembly.</title>
        <authorList>
            <person name="Toyokawa M."/>
            <person name="Uesaka K."/>
        </authorList>
    </citation>
    <scope>NUCLEOTIDE SEQUENCE [LARGE SCALE GENOMIC DNA]</scope>
    <source>
        <strain evidence="2 3">FMUON74</strain>
    </source>
</reference>
<protein>
    <submittedName>
        <fullName evidence="2">Uncharacterized protein</fullName>
    </submittedName>
</protein>
<feature type="chain" id="PRO_5028864495" evidence="1">
    <location>
        <begin position="30"/>
        <end position="71"/>
    </location>
</feature>
<dbReference type="Proteomes" id="UP000516173">
    <property type="component" value="Chromosome"/>
</dbReference>
<accession>A0A7G1KLL8</accession>
<dbReference type="RefSeq" id="WP_187683234.1">
    <property type="nucleotide sequence ID" value="NZ_AP023396.1"/>
</dbReference>